<sequence length="168" mass="19459">MSNGNVSESEEEMLVYAEFENCVDIEKYRNIHVLGINEKSPIIQMDNTIFTGKYENALGTYMFFEDDPMPVTKDPLFDKLAEKNLKYKCKTKKVLYMQHAHITPKEGKVVQDQQDKVHEIEDEMELVNFKTMQDALDKFKNNWDTFTNATSAISTRNVNDDPMDANIS</sequence>
<name>A0ACC1DBB7_9NEOP</name>
<gene>
    <name evidence="1" type="ORF">K1T71_003129</name>
</gene>
<comment type="caution">
    <text evidence="1">The sequence shown here is derived from an EMBL/GenBank/DDBJ whole genome shotgun (WGS) entry which is preliminary data.</text>
</comment>
<accession>A0ACC1DBB7</accession>
<evidence type="ECO:0000313" key="2">
    <source>
        <dbReference type="Proteomes" id="UP000824533"/>
    </source>
</evidence>
<organism evidence="1 2">
    <name type="scientific">Dendrolimus kikuchii</name>
    <dbReference type="NCBI Taxonomy" id="765133"/>
    <lineage>
        <taxon>Eukaryota</taxon>
        <taxon>Metazoa</taxon>
        <taxon>Ecdysozoa</taxon>
        <taxon>Arthropoda</taxon>
        <taxon>Hexapoda</taxon>
        <taxon>Insecta</taxon>
        <taxon>Pterygota</taxon>
        <taxon>Neoptera</taxon>
        <taxon>Endopterygota</taxon>
        <taxon>Lepidoptera</taxon>
        <taxon>Glossata</taxon>
        <taxon>Ditrysia</taxon>
        <taxon>Bombycoidea</taxon>
        <taxon>Lasiocampidae</taxon>
        <taxon>Dendrolimus</taxon>
    </lineage>
</organism>
<reference evidence="1 2" key="1">
    <citation type="journal article" date="2021" name="Front. Genet.">
        <title>Chromosome-Level Genome Assembly Reveals Significant Gene Expansion in the Toll and IMD Signaling Pathways of Dendrolimus kikuchii.</title>
        <authorList>
            <person name="Zhou J."/>
            <person name="Wu P."/>
            <person name="Xiong Z."/>
            <person name="Liu N."/>
            <person name="Zhao N."/>
            <person name="Ji M."/>
            <person name="Qiu Y."/>
            <person name="Yang B."/>
        </authorList>
    </citation>
    <scope>NUCLEOTIDE SEQUENCE [LARGE SCALE GENOMIC DNA]</scope>
    <source>
        <strain evidence="1">Ann1</strain>
    </source>
</reference>
<dbReference type="Proteomes" id="UP000824533">
    <property type="component" value="Linkage Group LG05"/>
</dbReference>
<protein>
    <submittedName>
        <fullName evidence="1">Uncharacterized protein</fullName>
    </submittedName>
</protein>
<proteinExistence type="predicted"/>
<dbReference type="EMBL" id="CM034391">
    <property type="protein sequence ID" value="KAJ0181044.1"/>
    <property type="molecule type" value="Genomic_DNA"/>
</dbReference>
<keyword evidence="2" id="KW-1185">Reference proteome</keyword>
<evidence type="ECO:0000313" key="1">
    <source>
        <dbReference type="EMBL" id="KAJ0181044.1"/>
    </source>
</evidence>